<dbReference type="InterPro" id="IPR050927">
    <property type="entry name" value="TRPM"/>
</dbReference>
<feature type="domain" description="Ion transport" evidence="8">
    <location>
        <begin position="260"/>
        <end position="513"/>
    </location>
</feature>
<reference evidence="9" key="1">
    <citation type="submission" date="2022-01" db="EMBL/GenBank/DDBJ databases">
        <title>Genome Sequence Resource for Two Populations of Ditylenchus destructor, the Migratory Endoparasitic Phytonematode.</title>
        <authorList>
            <person name="Zhang H."/>
            <person name="Lin R."/>
            <person name="Xie B."/>
        </authorList>
    </citation>
    <scope>NUCLEOTIDE SEQUENCE</scope>
    <source>
        <strain evidence="9">BazhouSP</strain>
    </source>
</reference>
<dbReference type="Pfam" id="PF00520">
    <property type="entry name" value="Ion_trans"/>
    <property type="match status" value="1"/>
</dbReference>
<organism evidence="9 10">
    <name type="scientific">Ditylenchus destructor</name>
    <dbReference type="NCBI Taxonomy" id="166010"/>
    <lineage>
        <taxon>Eukaryota</taxon>
        <taxon>Metazoa</taxon>
        <taxon>Ecdysozoa</taxon>
        <taxon>Nematoda</taxon>
        <taxon>Chromadorea</taxon>
        <taxon>Rhabditida</taxon>
        <taxon>Tylenchina</taxon>
        <taxon>Tylenchomorpha</taxon>
        <taxon>Sphaerularioidea</taxon>
        <taxon>Anguinidae</taxon>
        <taxon>Anguininae</taxon>
        <taxon>Ditylenchus</taxon>
    </lineage>
</organism>
<dbReference type="GO" id="GO:0005886">
    <property type="term" value="C:plasma membrane"/>
    <property type="evidence" value="ECO:0007669"/>
    <property type="project" value="TreeGrafter"/>
</dbReference>
<keyword evidence="10" id="KW-1185">Reference proteome</keyword>
<feature type="region of interest" description="Disordered" evidence="6">
    <location>
        <begin position="741"/>
        <end position="775"/>
    </location>
</feature>
<feature type="compositionally biased region" description="Polar residues" evidence="6">
    <location>
        <begin position="741"/>
        <end position="754"/>
    </location>
</feature>
<feature type="compositionally biased region" description="Basic residues" evidence="6">
    <location>
        <begin position="200"/>
        <end position="213"/>
    </location>
</feature>
<keyword evidence="3 7" id="KW-1133">Transmembrane helix</keyword>
<keyword evidence="5" id="KW-0175">Coiled coil</keyword>
<feature type="transmembrane region" description="Helical" evidence="7">
    <location>
        <begin position="357"/>
        <end position="376"/>
    </location>
</feature>
<feature type="compositionally biased region" description="Polar residues" evidence="6">
    <location>
        <begin position="69"/>
        <end position="82"/>
    </location>
</feature>
<feature type="compositionally biased region" description="Basic and acidic residues" evidence="6">
    <location>
        <begin position="10"/>
        <end position="22"/>
    </location>
</feature>
<feature type="region of interest" description="Disordered" evidence="6">
    <location>
        <begin position="69"/>
        <end position="233"/>
    </location>
</feature>
<comment type="caution">
    <text evidence="9">The sequence shown here is derived from an EMBL/GenBank/DDBJ whole genome shotgun (WGS) entry which is preliminary data.</text>
</comment>
<evidence type="ECO:0000256" key="2">
    <source>
        <dbReference type="ARBA" id="ARBA00022692"/>
    </source>
</evidence>
<evidence type="ECO:0000256" key="4">
    <source>
        <dbReference type="ARBA" id="ARBA00023136"/>
    </source>
</evidence>
<feature type="region of interest" description="Disordered" evidence="6">
    <location>
        <begin position="1038"/>
        <end position="1065"/>
    </location>
</feature>
<feature type="region of interest" description="Disordered" evidence="6">
    <location>
        <begin position="1123"/>
        <end position="1180"/>
    </location>
</feature>
<evidence type="ECO:0000256" key="3">
    <source>
        <dbReference type="ARBA" id="ARBA00022989"/>
    </source>
</evidence>
<feature type="transmembrane region" description="Helical" evidence="7">
    <location>
        <begin position="249"/>
        <end position="279"/>
    </location>
</feature>
<feature type="region of interest" description="Disordered" evidence="6">
    <location>
        <begin position="950"/>
        <end position="978"/>
    </location>
</feature>
<dbReference type="EMBL" id="JAKKPZ010000001">
    <property type="protein sequence ID" value="KAI1728768.1"/>
    <property type="molecule type" value="Genomic_DNA"/>
</dbReference>
<comment type="subcellular location">
    <subcellularLocation>
        <location evidence="1">Membrane</location>
        <topology evidence="1">Multi-pass membrane protein</topology>
    </subcellularLocation>
</comment>
<proteinExistence type="predicted"/>
<keyword evidence="2 7" id="KW-0812">Transmembrane</keyword>
<dbReference type="GO" id="GO:0005261">
    <property type="term" value="F:monoatomic cation channel activity"/>
    <property type="evidence" value="ECO:0007669"/>
    <property type="project" value="TreeGrafter"/>
</dbReference>
<feature type="compositionally biased region" description="Polar residues" evidence="6">
    <location>
        <begin position="1161"/>
        <end position="1170"/>
    </location>
</feature>
<feature type="compositionally biased region" description="Basic residues" evidence="6">
    <location>
        <begin position="913"/>
        <end position="926"/>
    </location>
</feature>
<feature type="transmembrane region" description="Helical" evidence="7">
    <location>
        <begin position="321"/>
        <end position="345"/>
    </location>
</feature>
<evidence type="ECO:0000256" key="5">
    <source>
        <dbReference type="SAM" id="Coils"/>
    </source>
</evidence>
<dbReference type="AlphaFoldDB" id="A0AAD4NG48"/>
<feature type="coiled-coil region" evidence="5">
    <location>
        <begin position="660"/>
        <end position="687"/>
    </location>
</feature>
<feature type="region of interest" description="Disordered" evidence="6">
    <location>
        <begin position="905"/>
        <end position="927"/>
    </location>
</feature>
<feature type="transmembrane region" description="Helical" evidence="7">
    <location>
        <begin position="482"/>
        <end position="507"/>
    </location>
</feature>
<feature type="transmembrane region" description="Helical" evidence="7">
    <location>
        <begin position="291"/>
        <end position="309"/>
    </location>
</feature>
<feature type="compositionally biased region" description="Basic and acidic residues" evidence="6">
    <location>
        <begin position="214"/>
        <end position="225"/>
    </location>
</feature>
<evidence type="ECO:0000256" key="6">
    <source>
        <dbReference type="SAM" id="MobiDB-lite"/>
    </source>
</evidence>
<sequence length="1180" mass="132206">MEISSGIEMRPTKDSSLHRDAHATTSQLKSEVCHRSRPPSTSVMSDGVAAIALSATSAFGAVSSPIAATSGATSPITTLSAPSPSPQPYDANRLHLDTRETGKSNTPNGTRGGQVQPSFQHKPPNAPAPSSRRRLPGLFTWRRNTRSYKPNTDKTPASAPALDVPSFVLGIEDTSPESSAKHSPRSDADNYPLTSDPSHHLHQRHSASVHRSHRNEDDGAGEKSLPKGIPLPTSLPFNRKRQIKFRRKLYEFFVAPITTFWAWSISFLIFLCALTYVLLIRTPPKPTYVEWYLLAYVVTFGLETLRKFFMSEPKKFGEKAAYFFGNYWNLITAIAIIGFIVGFVFRVNPPTSSVGRVILAVDSVLWSIKLLDFLGVHPRFGPYITMAGKMVMSMSSIVVMLVISLLAFGLARQSITYPDEEWHWLLLRNVFYKPYFMLYGEVYADEIDTCGDEAWDEHLDKRIPISHAANESDSASCVPGHWIPPLLMTAFLLIANILLISMLIAIFNNIYEASSKIAQQIWLFQRYRQVIEYEGTPFLPPPFTTFYHMYMMIKYLRYRNRCCFSKKFPMCGCLKRFSSKHHAFKNQKNRDKLTLFDFTLKLFLSEDQVEKLHDFEEECMEDMAREKEFERNRSNEERLHRTAERTDLILVRLTDLASKENTLKGNVRELETRLETMEARQEEMLDCMRQISTALPTILQSIHASSQAHPCYQHQLSQPISQPMPQHSHTLPTTSMPHLQQQQSAAQSVRTGSVDNGLDENLGTVPPTNQQQRPSPAEVIAEPLSDLAVAQRIPSRQISLAEGLAGRQPILGGGLFPDASRLRAGSHSTVIGSGGTTPVTSMHQPQSPEVLRGTVDPPFAMAQRRTRTTTINGPEIPCTPITTNMTQSQIFDSLISLDPNLIGGSTSQITPHHITRRSSIRRRRRHHDEYTSITDAIDIEEVQRATLASATQNVGNDSNDSVDEEDDNHSRQLSVSSDKLKRRTVAAFPTQQLAQQGTSNFDDTLRADINTGGVEEELGDDVEFKIGVSMGHEDVTEFGDSHRLERDDDQNSSQASTIHRVDTPNTSLRRARASFIRRQNSLLKSFEEDVGGPSSSIIHGSLFNEPRRHIDGSNKHEIVKVADEEEKASNASKEDYITFSAPLSREKSDRDAPERSIPPKTRSQSLLKSQKSADELGQNQ</sequence>
<feature type="compositionally biased region" description="Basic and acidic residues" evidence="6">
    <location>
        <begin position="1144"/>
        <end position="1154"/>
    </location>
</feature>
<feature type="compositionally biased region" description="Polar residues" evidence="6">
    <location>
        <begin position="1051"/>
        <end position="1065"/>
    </location>
</feature>
<evidence type="ECO:0000256" key="1">
    <source>
        <dbReference type="ARBA" id="ARBA00004141"/>
    </source>
</evidence>
<keyword evidence="4 7" id="KW-0472">Membrane</keyword>
<feature type="compositionally biased region" description="Basic and acidic residues" evidence="6">
    <location>
        <begin position="92"/>
        <end position="102"/>
    </location>
</feature>
<dbReference type="PANTHER" id="PTHR13800:SF44">
    <property type="entry name" value="TRANSIENT RECEPTOR POTENTIAL CHANNEL"/>
    <property type="match status" value="1"/>
</dbReference>
<feature type="compositionally biased region" description="Polar residues" evidence="6">
    <location>
        <begin position="103"/>
        <end position="119"/>
    </location>
</feature>
<accession>A0AAD4NG48</accession>
<name>A0AAD4NG48_9BILA</name>
<gene>
    <name evidence="9" type="ORF">DdX_00971</name>
</gene>
<evidence type="ECO:0000259" key="8">
    <source>
        <dbReference type="Pfam" id="PF00520"/>
    </source>
</evidence>
<protein>
    <submittedName>
        <fullName evidence="9">Ion transport protein domain-containing protein</fullName>
    </submittedName>
</protein>
<evidence type="ECO:0000313" key="10">
    <source>
        <dbReference type="Proteomes" id="UP001201812"/>
    </source>
</evidence>
<feature type="transmembrane region" description="Helical" evidence="7">
    <location>
        <begin position="397"/>
        <end position="415"/>
    </location>
</feature>
<dbReference type="GO" id="GO:0030001">
    <property type="term" value="P:metal ion transport"/>
    <property type="evidence" value="ECO:0007669"/>
    <property type="project" value="TreeGrafter"/>
</dbReference>
<dbReference type="InterPro" id="IPR005821">
    <property type="entry name" value="Ion_trans_dom"/>
</dbReference>
<dbReference type="Proteomes" id="UP001201812">
    <property type="component" value="Unassembled WGS sequence"/>
</dbReference>
<evidence type="ECO:0000313" key="9">
    <source>
        <dbReference type="EMBL" id="KAI1728768.1"/>
    </source>
</evidence>
<dbReference type="PANTHER" id="PTHR13800">
    <property type="entry name" value="TRANSIENT RECEPTOR POTENTIAL CATION CHANNEL, SUBFAMILY M, MEMBER 6"/>
    <property type="match status" value="1"/>
</dbReference>
<feature type="compositionally biased region" description="Polar residues" evidence="6">
    <location>
        <begin position="832"/>
        <end position="847"/>
    </location>
</feature>
<feature type="region of interest" description="Disordered" evidence="6">
    <location>
        <begin position="1"/>
        <end position="43"/>
    </location>
</feature>
<feature type="region of interest" description="Disordered" evidence="6">
    <location>
        <begin position="832"/>
        <end position="854"/>
    </location>
</feature>
<evidence type="ECO:0000256" key="7">
    <source>
        <dbReference type="SAM" id="Phobius"/>
    </source>
</evidence>